<evidence type="ECO:0000313" key="1">
    <source>
        <dbReference type="EMBL" id="TYP67388.1"/>
    </source>
</evidence>
<comment type="caution">
    <text evidence="1">The sequence shown here is derived from an EMBL/GenBank/DDBJ whole genome shotgun (WGS) entry which is preliminary data.</text>
</comment>
<dbReference type="Proteomes" id="UP000323257">
    <property type="component" value="Unassembled WGS sequence"/>
</dbReference>
<organism evidence="1 2">
    <name type="scientific">Paenibacillus methanolicus</name>
    <dbReference type="NCBI Taxonomy" id="582686"/>
    <lineage>
        <taxon>Bacteria</taxon>
        <taxon>Bacillati</taxon>
        <taxon>Bacillota</taxon>
        <taxon>Bacilli</taxon>
        <taxon>Bacillales</taxon>
        <taxon>Paenibacillaceae</taxon>
        <taxon>Paenibacillus</taxon>
    </lineage>
</organism>
<accession>A0A5S5BLV3</accession>
<gene>
    <name evidence="1" type="ORF">BCM02_1246</name>
</gene>
<dbReference type="AlphaFoldDB" id="A0A5S5BLV3"/>
<reference evidence="1 2" key="1">
    <citation type="submission" date="2019-07" db="EMBL/GenBank/DDBJ databases">
        <title>Genomic Encyclopedia of Type Strains, Phase III (KMG-III): the genomes of soil and plant-associated and newly described type strains.</title>
        <authorList>
            <person name="Whitman W."/>
        </authorList>
    </citation>
    <scope>NUCLEOTIDE SEQUENCE [LARGE SCALE GENOMIC DNA]</scope>
    <source>
        <strain evidence="1 2">BL24</strain>
    </source>
</reference>
<dbReference type="EMBL" id="VNHS01000024">
    <property type="protein sequence ID" value="TYP67388.1"/>
    <property type="molecule type" value="Genomic_DNA"/>
</dbReference>
<keyword evidence="2" id="KW-1185">Reference proteome</keyword>
<protein>
    <submittedName>
        <fullName evidence="1">Uncharacterized protein</fullName>
    </submittedName>
</protein>
<sequence length="76" mass="9001">MNKKMEKEELIRRSKLFGAIIQEIHNLYQENDGEPETIPPIECPMCNLESTAYGCVWNYNKHAYFFCPNCKVNMRQ</sequence>
<proteinExistence type="predicted"/>
<evidence type="ECO:0000313" key="2">
    <source>
        <dbReference type="Proteomes" id="UP000323257"/>
    </source>
</evidence>
<name>A0A5S5BLV3_9BACL</name>